<dbReference type="RefSeq" id="WP_229741616.1">
    <property type="nucleotide sequence ID" value="NZ_BMEQ01000005.1"/>
</dbReference>
<organism evidence="7 8">
    <name type="scientific">Kocuria dechangensis</name>
    <dbReference type="NCBI Taxonomy" id="1176249"/>
    <lineage>
        <taxon>Bacteria</taxon>
        <taxon>Bacillati</taxon>
        <taxon>Actinomycetota</taxon>
        <taxon>Actinomycetes</taxon>
        <taxon>Micrococcales</taxon>
        <taxon>Micrococcaceae</taxon>
        <taxon>Kocuria</taxon>
    </lineage>
</organism>
<gene>
    <name evidence="7" type="ORF">GCM10011374_13220</name>
</gene>
<evidence type="ECO:0000256" key="5">
    <source>
        <dbReference type="SAM" id="MobiDB-lite"/>
    </source>
</evidence>
<feature type="compositionally biased region" description="Pro residues" evidence="5">
    <location>
        <begin position="1"/>
        <end position="19"/>
    </location>
</feature>
<feature type="domain" description="Fe/B12 periplasmic-binding" evidence="6">
    <location>
        <begin position="86"/>
        <end position="366"/>
    </location>
</feature>
<dbReference type="InterPro" id="IPR051313">
    <property type="entry name" value="Bact_iron-sidero_bind"/>
</dbReference>
<dbReference type="EMBL" id="BMEQ01000005">
    <property type="protein sequence ID" value="GGG51885.1"/>
    <property type="molecule type" value="Genomic_DNA"/>
</dbReference>
<keyword evidence="4" id="KW-0732">Signal</keyword>
<protein>
    <submittedName>
        <fullName evidence="7">Fe3+-hydroxamate ABC transporter substrate-binding protein</fullName>
    </submittedName>
</protein>
<keyword evidence="8" id="KW-1185">Reference proteome</keyword>
<feature type="region of interest" description="Disordered" evidence="5">
    <location>
        <begin position="1"/>
        <end position="24"/>
    </location>
</feature>
<evidence type="ECO:0000259" key="6">
    <source>
        <dbReference type="PROSITE" id="PS50983"/>
    </source>
</evidence>
<evidence type="ECO:0000256" key="4">
    <source>
        <dbReference type="ARBA" id="ARBA00022729"/>
    </source>
</evidence>
<keyword evidence="3" id="KW-0813">Transport</keyword>
<dbReference type="PANTHER" id="PTHR30532">
    <property type="entry name" value="IRON III DICITRATE-BINDING PERIPLASMIC PROTEIN"/>
    <property type="match status" value="1"/>
</dbReference>
<dbReference type="AlphaFoldDB" id="A0A917GNK5"/>
<dbReference type="PROSITE" id="PS50983">
    <property type="entry name" value="FE_B12_PBP"/>
    <property type="match status" value="1"/>
</dbReference>
<evidence type="ECO:0000256" key="3">
    <source>
        <dbReference type="ARBA" id="ARBA00022448"/>
    </source>
</evidence>
<reference evidence="7" key="2">
    <citation type="submission" date="2020-09" db="EMBL/GenBank/DDBJ databases">
        <authorList>
            <person name="Sun Q."/>
            <person name="Zhou Y."/>
        </authorList>
    </citation>
    <scope>NUCLEOTIDE SEQUENCE</scope>
    <source>
        <strain evidence="7">CGMCC 1.12187</strain>
    </source>
</reference>
<dbReference type="SUPFAM" id="SSF53807">
    <property type="entry name" value="Helical backbone' metal receptor"/>
    <property type="match status" value="1"/>
</dbReference>
<proteinExistence type="inferred from homology"/>
<dbReference type="Gene3D" id="3.40.50.1980">
    <property type="entry name" value="Nitrogenase molybdenum iron protein domain"/>
    <property type="match status" value="2"/>
</dbReference>
<dbReference type="InterPro" id="IPR002491">
    <property type="entry name" value="ABC_transptr_periplasmic_BD"/>
</dbReference>
<dbReference type="Proteomes" id="UP000638848">
    <property type="component" value="Unassembled WGS sequence"/>
</dbReference>
<dbReference type="Pfam" id="PF01497">
    <property type="entry name" value="Peripla_BP_2"/>
    <property type="match status" value="1"/>
</dbReference>
<comment type="similarity">
    <text evidence="2">Belongs to the bacterial solute-binding protein 8 family.</text>
</comment>
<evidence type="ECO:0000256" key="1">
    <source>
        <dbReference type="ARBA" id="ARBA00004196"/>
    </source>
</evidence>
<reference evidence="7" key="1">
    <citation type="journal article" date="2014" name="Int. J. Syst. Evol. Microbiol.">
        <title>Complete genome sequence of Corynebacterium casei LMG S-19264T (=DSM 44701T), isolated from a smear-ripened cheese.</title>
        <authorList>
            <consortium name="US DOE Joint Genome Institute (JGI-PGF)"/>
            <person name="Walter F."/>
            <person name="Albersmeier A."/>
            <person name="Kalinowski J."/>
            <person name="Ruckert C."/>
        </authorList>
    </citation>
    <scope>NUCLEOTIDE SEQUENCE</scope>
    <source>
        <strain evidence="7">CGMCC 1.12187</strain>
    </source>
</reference>
<comment type="subcellular location">
    <subcellularLocation>
        <location evidence="1">Cell envelope</location>
    </subcellularLocation>
</comment>
<evidence type="ECO:0000256" key="2">
    <source>
        <dbReference type="ARBA" id="ARBA00008814"/>
    </source>
</evidence>
<name>A0A917GNK5_9MICC</name>
<evidence type="ECO:0000313" key="7">
    <source>
        <dbReference type="EMBL" id="GGG51885.1"/>
    </source>
</evidence>
<sequence length="372" mass="38797">MAPAPLRAPRPLFPLPSAAPRPGSRRRAAAPAAVLAVGALLLTGCSTGASGGEAAGADAAEGATGEFPRTVQHVYGETTIEDAPERVATVSWVNHDVATALGVVPVGVPTTDFGANENGSTDWFDAALEESGASAPQTYSETDGIDYEAIAALEPDVILGAYSGLTQEEYDKLSEIAPVVAYPEDGVAYGTSWQDSTELIGQALGREEKAQEVVADVEQQIEETAAQHPELEGTSFVSGTIDPAAADQIYAYTDVDNRPKFLSALGMVQSEAVTKAAEGKEDQFAITWSPEKADELTSDVFVSWAADEGVREDIEKDPLLSRIPAVENGALVLQTDAQEVLSVSAASPLSIPWALENVVPDIAEAAKTASGE</sequence>
<dbReference type="GO" id="GO:1901678">
    <property type="term" value="P:iron coordination entity transport"/>
    <property type="evidence" value="ECO:0007669"/>
    <property type="project" value="UniProtKB-ARBA"/>
</dbReference>
<accession>A0A917GNK5</accession>
<dbReference type="GO" id="GO:0030288">
    <property type="term" value="C:outer membrane-bounded periplasmic space"/>
    <property type="evidence" value="ECO:0007669"/>
    <property type="project" value="TreeGrafter"/>
</dbReference>
<comment type="caution">
    <text evidence="7">The sequence shown here is derived from an EMBL/GenBank/DDBJ whole genome shotgun (WGS) entry which is preliminary data.</text>
</comment>
<dbReference type="PANTHER" id="PTHR30532:SF24">
    <property type="entry name" value="FERRIC ENTEROBACTIN-BINDING PERIPLASMIC PROTEIN FEPB"/>
    <property type="match status" value="1"/>
</dbReference>
<evidence type="ECO:0000313" key="8">
    <source>
        <dbReference type="Proteomes" id="UP000638848"/>
    </source>
</evidence>
<dbReference type="CDD" id="cd01146">
    <property type="entry name" value="FhuD"/>
    <property type="match status" value="1"/>
</dbReference>